<sequence>MVQNAIVKKIISDGVAEVSLLRQMECGLHCDGACAGCGQKPKEEILALASNSVGAKQGDVVEVTPADGRNISTSIIVFLLPCVGLGLGYVLGQSLLKLGDMAAMLTAAVGLVVGFLPAVLLNRAMTRSQKPEFQILKRLTRS</sequence>
<comment type="caution">
    <text evidence="2">The sequence shown here is derived from an EMBL/GenBank/DDBJ whole genome shotgun (WGS) entry which is preliminary data.</text>
</comment>
<protein>
    <submittedName>
        <fullName evidence="2">SoxR reducing system RseC family protein</fullName>
    </submittedName>
</protein>
<dbReference type="Pfam" id="PF04246">
    <property type="entry name" value="RseC_MucC"/>
    <property type="match status" value="1"/>
</dbReference>
<evidence type="ECO:0000313" key="2">
    <source>
        <dbReference type="EMBL" id="MBC5717073.1"/>
    </source>
</evidence>
<gene>
    <name evidence="2" type="ORF">H8S55_07050</name>
</gene>
<evidence type="ECO:0000313" key="3">
    <source>
        <dbReference type="Proteomes" id="UP000602260"/>
    </source>
</evidence>
<feature type="transmembrane region" description="Helical" evidence="1">
    <location>
        <begin position="102"/>
        <end position="121"/>
    </location>
</feature>
<keyword evidence="3" id="KW-1185">Reference proteome</keyword>
<dbReference type="InterPro" id="IPR007359">
    <property type="entry name" value="SigmaE_reg_RseC_MucC"/>
</dbReference>
<reference evidence="2" key="1">
    <citation type="submission" date="2020-08" db="EMBL/GenBank/DDBJ databases">
        <title>Genome public.</title>
        <authorList>
            <person name="Liu C."/>
            <person name="Sun Q."/>
        </authorList>
    </citation>
    <scope>NUCLEOTIDE SEQUENCE</scope>
    <source>
        <strain evidence="2">BX5</strain>
    </source>
</reference>
<evidence type="ECO:0000256" key="1">
    <source>
        <dbReference type="SAM" id="Phobius"/>
    </source>
</evidence>
<feature type="transmembrane region" description="Helical" evidence="1">
    <location>
        <begin position="75"/>
        <end position="96"/>
    </location>
</feature>
<keyword evidence="1" id="KW-0472">Membrane</keyword>
<organism evidence="2 3">
    <name type="scientific">Flintibacter faecis</name>
    <dbReference type="NCBI Taxonomy" id="2763047"/>
    <lineage>
        <taxon>Bacteria</taxon>
        <taxon>Bacillati</taxon>
        <taxon>Bacillota</taxon>
        <taxon>Clostridia</taxon>
        <taxon>Eubacteriales</taxon>
        <taxon>Flintibacter</taxon>
    </lineage>
</organism>
<keyword evidence="1" id="KW-1133">Transmembrane helix</keyword>
<keyword evidence="1" id="KW-0812">Transmembrane</keyword>
<dbReference type="PANTHER" id="PTHR35867">
    <property type="entry name" value="PROTEIN RSEC"/>
    <property type="match status" value="1"/>
</dbReference>
<dbReference type="RefSeq" id="WP_186878381.1">
    <property type="nucleotide sequence ID" value="NZ_JACOPN010000004.1"/>
</dbReference>
<name>A0A8J6IZ91_9FIRM</name>
<accession>A0A8J6IZ91</accession>
<dbReference type="PANTHER" id="PTHR35867:SF1">
    <property type="entry name" value="PROTEIN RSEC"/>
    <property type="match status" value="1"/>
</dbReference>
<dbReference type="AlphaFoldDB" id="A0A8J6IZ91"/>
<proteinExistence type="predicted"/>
<dbReference type="EMBL" id="JACOPN010000004">
    <property type="protein sequence ID" value="MBC5717073.1"/>
    <property type="molecule type" value="Genomic_DNA"/>
</dbReference>
<dbReference type="Proteomes" id="UP000602260">
    <property type="component" value="Unassembled WGS sequence"/>
</dbReference>